<feature type="region of interest" description="Disordered" evidence="8">
    <location>
        <begin position="284"/>
        <end position="335"/>
    </location>
</feature>
<dbReference type="Gene3D" id="4.10.240.10">
    <property type="entry name" value="Zn(2)-C6 fungal-type DNA-binding domain"/>
    <property type="match status" value="1"/>
</dbReference>
<evidence type="ECO:0000256" key="2">
    <source>
        <dbReference type="ARBA" id="ARBA00022723"/>
    </source>
</evidence>
<dbReference type="GO" id="GO:0003677">
    <property type="term" value="F:DNA binding"/>
    <property type="evidence" value="ECO:0007669"/>
    <property type="project" value="UniProtKB-KW"/>
</dbReference>
<feature type="compositionally biased region" description="Gly residues" evidence="8">
    <location>
        <begin position="1300"/>
        <end position="1309"/>
    </location>
</feature>
<feature type="compositionally biased region" description="Basic and acidic residues" evidence="8">
    <location>
        <begin position="16"/>
        <end position="26"/>
    </location>
</feature>
<dbReference type="InterPro" id="IPR051615">
    <property type="entry name" value="Transcr_Regulatory_Elem"/>
</dbReference>
<comment type="caution">
    <text evidence="10">The sequence shown here is derived from an EMBL/GenBank/DDBJ whole genome shotgun (WGS) entry which is preliminary data.</text>
</comment>
<feature type="compositionally biased region" description="Polar residues" evidence="8">
    <location>
        <begin position="1313"/>
        <end position="1324"/>
    </location>
</feature>
<dbReference type="InterPro" id="IPR001138">
    <property type="entry name" value="Zn2Cys6_DnaBD"/>
</dbReference>
<proteinExistence type="predicted"/>
<dbReference type="SMART" id="SM00066">
    <property type="entry name" value="GAL4"/>
    <property type="match status" value="1"/>
</dbReference>
<evidence type="ECO:0000256" key="5">
    <source>
        <dbReference type="ARBA" id="ARBA00023125"/>
    </source>
</evidence>
<dbReference type="CDD" id="cd00067">
    <property type="entry name" value="GAL4"/>
    <property type="match status" value="1"/>
</dbReference>
<dbReference type="Pfam" id="PF00172">
    <property type="entry name" value="Zn_clus"/>
    <property type="match status" value="1"/>
</dbReference>
<keyword evidence="4" id="KW-0805">Transcription regulation</keyword>
<dbReference type="Pfam" id="PF04082">
    <property type="entry name" value="Fungal_trans"/>
    <property type="match status" value="1"/>
</dbReference>
<dbReference type="GO" id="GO:0000981">
    <property type="term" value="F:DNA-binding transcription factor activity, RNA polymerase II-specific"/>
    <property type="evidence" value="ECO:0007669"/>
    <property type="project" value="InterPro"/>
</dbReference>
<evidence type="ECO:0000256" key="6">
    <source>
        <dbReference type="ARBA" id="ARBA00023163"/>
    </source>
</evidence>
<name>A0A4U7KLN4_9BASI</name>
<protein>
    <recommendedName>
        <fullName evidence="9">Zn(2)-C6 fungal-type domain-containing protein</fullName>
    </recommendedName>
</protein>
<organism evidence="10 11">
    <name type="scientific">Sporisorium graminicola</name>
    <dbReference type="NCBI Taxonomy" id="280036"/>
    <lineage>
        <taxon>Eukaryota</taxon>
        <taxon>Fungi</taxon>
        <taxon>Dikarya</taxon>
        <taxon>Basidiomycota</taxon>
        <taxon>Ustilaginomycotina</taxon>
        <taxon>Ustilaginomycetes</taxon>
        <taxon>Ustilaginales</taxon>
        <taxon>Ustilaginaceae</taxon>
        <taxon>Sporisorium</taxon>
    </lineage>
</organism>
<keyword evidence="3" id="KW-0862">Zinc</keyword>
<dbReference type="GO" id="GO:0005634">
    <property type="term" value="C:nucleus"/>
    <property type="evidence" value="ECO:0007669"/>
    <property type="project" value="UniProtKB-SubCell"/>
</dbReference>
<keyword evidence="11" id="KW-1185">Reference proteome</keyword>
<feature type="compositionally biased region" description="Polar residues" evidence="8">
    <location>
        <begin position="126"/>
        <end position="139"/>
    </location>
</feature>
<keyword evidence="6" id="KW-0804">Transcription</keyword>
<feature type="region of interest" description="Disordered" evidence="8">
    <location>
        <begin position="1"/>
        <end position="37"/>
    </location>
</feature>
<feature type="compositionally biased region" description="Low complexity" evidence="8">
    <location>
        <begin position="317"/>
        <end position="335"/>
    </location>
</feature>
<evidence type="ECO:0000256" key="4">
    <source>
        <dbReference type="ARBA" id="ARBA00023015"/>
    </source>
</evidence>
<dbReference type="PROSITE" id="PS50048">
    <property type="entry name" value="ZN2_CY6_FUNGAL_2"/>
    <property type="match status" value="1"/>
</dbReference>
<dbReference type="GO" id="GO:0008270">
    <property type="term" value="F:zinc ion binding"/>
    <property type="evidence" value="ECO:0007669"/>
    <property type="project" value="InterPro"/>
</dbReference>
<dbReference type="SMART" id="SM00906">
    <property type="entry name" value="Fungal_trans"/>
    <property type="match status" value="1"/>
</dbReference>
<keyword evidence="2" id="KW-0479">Metal-binding</keyword>
<dbReference type="CDD" id="cd12148">
    <property type="entry name" value="fungal_TF_MHR"/>
    <property type="match status" value="1"/>
</dbReference>
<reference evidence="10 11" key="1">
    <citation type="submission" date="2019-05" db="EMBL/GenBank/DDBJ databases">
        <title>Sporisorium graminicola CBS 10092 draft sequencing and annotation.</title>
        <authorList>
            <person name="Solano-Gonzalez S."/>
            <person name="Caddick M.X."/>
            <person name="Darby A."/>
        </authorList>
    </citation>
    <scope>NUCLEOTIDE SEQUENCE [LARGE SCALE GENOMIC DNA]</scope>
    <source>
        <strain evidence="10 11">CBS 10092</strain>
    </source>
</reference>
<feature type="compositionally biased region" description="Polar residues" evidence="8">
    <location>
        <begin position="409"/>
        <end position="430"/>
    </location>
</feature>
<evidence type="ECO:0000259" key="9">
    <source>
        <dbReference type="PROSITE" id="PS50048"/>
    </source>
</evidence>
<feature type="region of interest" description="Disordered" evidence="8">
    <location>
        <begin position="120"/>
        <end position="265"/>
    </location>
</feature>
<dbReference type="OrthoDB" id="2123952at2759"/>
<feature type="region of interest" description="Disordered" evidence="8">
    <location>
        <begin position="66"/>
        <end position="102"/>
    </location>
</feature>
<dbReference type="PANTHER" id="PTHR31313:SF78">
    <property type="entry name" value="TRANSCRIPTION FACTOR DOMAIN-CONTAINING PROTEIN"/>
    <property type="match status" value="1"/>
</dbReference>
<evidence type="ECO:0000256" key="1">
    <source>
        <dbReference type="ARBA" id="ARBA00004123"/>
    </source>
</evidence>
<feature type="region of interest" description="Disordered" evidence="8">
    <location>
        <begin position="822"/>
        <end position="848"/>
    </location>
</feature>
<dbReference type="InterPro" id="IPR036864">
    <property type="entry name" value="Zn2-C6_fun-type_DNA-bd_sf"/>
</dbReference>
<dbReference type="GeneID" id="40729424"/>
<feature type="region of interest" description="Disordered" evidence="8">
    <location>
        <begin position="385"/>
        <end position="462"/>
    </location>
</feature>
<feature type="domain" description="Zn(2)-C6 fungal-type" evidence="9">
    <location>
        <begin position="39"/>
        <end position="68"/>
    </location>
</feature>
<feature type="region of interest" description="Disordered" evidence="8">
    <location>
        <begin position="1297"/>
        <end position="1324"/>
    </location>
</feature>
<evidence type="ECO:0000313" key="11">
    <source>
        <dbReference type="Proteomes" id="UP000306050"/>
    </source>
</evidence>
<feature type="compositionally biased region" description="Polar residues" evidence="8">
    <location>
        <begin position="487"/>
        <end position="499"/>
    </location>
</feature>
<evidence type="ECO:0000256" key="7">
    <source>
        <dbReference type="ARBA" id="ARBA00023242"/>
    </source>
</evidence>
<feature type="compositionally biased region" description="Basic and acidic residues" evidence="8">
    <location>
        <begin position="476"/>
        <end position="486"/>
    </location>
</feature>
<dbReference type="Proteomes" id="UP000306050">
    <property type="component" value="Chromosome SGRAM_9"/>
</dbReference>
<dbReference type="SUPFAM" id="SSF57701">
    <property type="entry name" value="Zn2/Cys6 DNA-binding domain"/>
    <property type="match status" value="1"/>
</dbReference>
<dbReference type="GO" id="GO:0006351">
    <property type="term" value="P:DNA-templated transcription"/>
    <property type="evidence" value="ECO:0007669"/>
    <property type="project" value="InterPro"/>
</dbReference>
<keyword evidence="7" id="KW-0539">Nucleus</keyword>
<comment type="subcellular location">
    <subcellularLocation>
        <location evidence="1">Nucleus</location>
    </subcellularLocation>
</comment>
<evidence type="ECO:0000256" key="3">
    <source>
        <dbReference type="ARBA" id="ARBA00022833"/>
    </source>
</evidence>
<dbReference type="EMBL" id="SRRM01000022">
    <property type="protein sequence ID" value="TKY84627.1"/>
    <property type="molecule type" value="Genomic_DNA"/>
</dbReference>
<keyword evidence="5" id="KW-0238">DNA-binding</keyword>
<evidence type="ECO:0000256" key="8">
    <source>
        <dbReference type="SAM" id="MobiDB-lite"/>
    </source>
</evidence>
<feature type="region of interest" description="Disordered" evidence="8">
    <location>
        <begin position="1074"/>
        <end position="1113"/>
    </location>
</feature>
<dbReference type="PANTHER" id="PTHR31313">
    <property type="entry name" value="TY1 ENHANCER ACTIVATOR"/>
    <property type="match status" value="1"/>
</dbReference>
<feature type="compositionally biased region" description="Basic residues" evidence="8">
    <location>
        <begin position="83"/>
        <end position="92"/>
    </location>
</feature>
<dbReference type="RefSeq" id="XP_029736612.1">
    <property type="nucleotide sequence ID" value="XM_029887120.1"/>
</dbReference>
<gene>
    <name evidence="10" type="ORF">EX895_006529</name>
</gene>
<accession>A0A4U7KLN4</accession>
<evidence type="ECO:0000313" key="10">
    <source>
        <dbReference type="EMBL" id="TKY84627.1"/>
    </source>
</evidence>
<feature type="region of interest" description="Disordered" evidence="8">
    <location>
        <begin position="476"/>
        <end position="499"/>
    </location>
</feature>
<sequence>MAQVRQNAGSPGQGHSSDHDSSRDDQPNNGLKKKRIQQACRPCGIKRVKCDGSNPCVTCIRSGETCEYGLPKKRGPPKGSTRGGRKASKRKVGVGVSAPRKVAHEAAVALPVQSTRDYAATVAADPSSSADTRSSQVSAQRPPPPPFPEAEWTRSVAPPAPPVASSSSSSYTKYPPHAGTSHRIPYSDVLPQTPSVPVAGMRPTGAFSSSDAPADFHSRSRHASPNSSYRTDSHRTGGGSVHDGSVGSPSYGGLNSSSPGYFPPHSYPSKYDPASAFHSPYKPRAEPFYRGSSSGLGLIRPPPGAADRRLPPIDFYSRPSIRSSPSSPSNFRRLSGASETYDSAVSGRSSTNRSLNTFAAPYARAPLAASSSTFSTNTRHHPAIVADTSAPHYPPSSFGDATRFDDRSANSSTASNSHVAGSSGWPTATHTLPPPSDAISETARADRDALGRPASVRHAGESNQLLLEGTLLQLQRDRDRARKTEHSSSNLSSAPNYNISRDVPDDVNLEPLLWIEPGDASRQGINRSGVSLTKPEIPPLIQERLFTIFWGIVQTIWPAVERSALCLTGFNVIDPEKSPMLHNAACALAAVAWDSGEFGVSEDDAEATQSDLVERTASDLSFSQGPDHLGDGTSLRRLSAADLGDVFLARAKYYLIKTNNEPSLETIQSLFFMALREGGNGRASQASAYISTACRMCTDLGLHRQRDFSSVLGLHFSHAEEQARRRIFWCLYLLDKTSSASLGRPVTLRYAEIDCPLPNMDEPDEHETWAESTNNSSLIKDRARSMLLKTPVAAMTHLRFGVRLGHICEQIIAIYTHVQRSDEDDDNASSTHHSNSDEQGGGGDGSVVPEWETRLVRLHRKLEAWERDLPYRLRFDNPSHRLPNTLCQHLWFQACKVMLHRPHILKQSARPDLPPSHRICTEAVGSICDILTAYDNNFGMRKLSSTFTYCIFTASTIEIANTTSTDPAVALEAKRRLKKFMTWLSRMSGTWQSAGHHLKILEQLGHGIDADLAGTGLPSHRKSSGSGSYAASRADSPTAAAMAKGAGIDVGPSALSLPKDARDLLVDDEAFSRAANDHAQQQQQQQHFSSATDPSDMTLAHPGEKGTGEDGTGLLVPGPIGAPMYLTRSFASYPMASTLQDDLHAQFEAHGQNPSVFYGWPSGATNAPRLETTTTSHTNTASVYDPSNAAVAAAVATAQQPIPSAGASPHVPTASAAAVPGNTTSTLASGAVDPTAYLKLHDTSYWGAMPLASEDPLSWANFTSSYVEALNGMTQPLPSSVGAHSNPMGVDVAYMAATGPDGGSGGGSGRLHASQTATGSDSRS</sequence>
<dbReference type="InterPro" id="IPR007219">
    <property type="entry name" value="XnlR_reg_dom"/>
</dbReference>
<dbReference type="KEGG" id="sgra:EX895_006529"/>